<dbReference type="GO" id="GO:0032259">
    <property type="term" value="P:methylation"/>
    <property type="evidence" value="ECO:0007669"/>
    <property type="project" value="UniProtKB-KW"/>
</dbReference>
<organism evidence="1 2">
    <name type="scientific">Gracilibacillus halotolerans</name>
    <dbReference type="NCBI Taxonomy" id="74386"/>
    <lineage>
        <taxon>Bacteria</taxon>
        <taxon>Bacillati</taxon>
        <taxon>Bacillota</taxon>
        <taxon>Bacilli</taxon>
        <taxon>Bacillales</taxon>
        <taxon>Bacillaceae</taxon>
        <taxon>Gracilibacillus</taxon>
    </lineage>
</organism>
<gene>
    <name evidence="1" type="ORF">GGQ92_000021</name>
</gene>
<dbReference type="GO" id="GO:0008168">
    <property type="term" value="F:methyltransferase activity"/>
    <property type="evidence" value="ECO:0007669"/>
    <property type="project" value="UniProtKB-KW"/>
</dbReference>
<evidence type="ECO:0000313" key="1">
    <source>
        <dbReference type="EMBL" id="MBB6511254.1"/>
    </source>
</evidence>
<dbReference type="InterPro" id="IPR010719">
    <property type="entry name" value="MnmM_MeTrfase"/>
</dbReference>
<proteinExistence type="predicted"/>
<dbReference type="Pfam" id="PF06962">
    <property type="entry name" value="rRNA_methylase"/>
    <property type="match status" value="1"/>
</dbReference>
<dbReference type="PANTHER" id="PTHR35276:SF1">
    <property type="entry name" value="TRNA (MNM(5)S(2)U34)-METHYLTRANSFERASE, CHLOROPLASTIC"/>
    <property type="match status" value="1"/>
</dbReference>
<dbReference type="Gene3D" id="3.40.50.150">
    <property type="entry name" value="Vaccinia Virus protein VP39"/>
    <property type="match status" value="1"/>
</dbReference>
<sequence length="185" mass="20927">MKRIIPYAHELLQEVVQDGDVAIDATCGNGHDTLLLSRLVGINGEVHSFDIQEQAITNTSQLLKENHVTNVQLHLDGHENVDKYLHDKAVRAAIFNLGYLPGEDHSIITKPETTIEAIQKIQDRLVTGGRIVLVIYHGHEGGREEKESVVSYCEALDQKHFEVTRYEFINQINRPPFVVAIEKRK</sequence>
<accession>A0A841RJV7</accession>
<comment type="caution">
    <text evidence="1">The sequence shown here is derived from an EMBL/GenBank/DDBJ whole genome shotgun (WGS) entry which is preliminary data.</text>
</comment>
<dbReference type="SUPFAM" id="SSF53335">
    <property type="entry name" value="S-adenosyl-L-methionine-dependent methyltransferases"/>
    <property type="match status" value="1"/>
</dbReference>
<dbReference type="AlphaFoldDB" id="A0A841RJV7"/>
<dbReference type="EMBL" id="JACHON010000001">
    <property type="protein sequence ID" value="MBB6511254.1"/>
    <property type="molecule type" value="Genomic_DNA"/>
</dbReference>
<keyword evidence="1" id="KW-0808">Transferase</keyword>
<keyword evidence="2" id="KW-1185">Reference proteome</keyword>
<keyword evidence="1" id="KW-0489">Methyltransferase</keyword>
<dbReference type="Proteomes" id="UP000572212">
    <property type="component" value="Unassembled WGS sequence"/>
</dbReference>
<reference evidence="1 2" key="1">
    <citation type="submission" date="2020-08" db="EMBL/GenBank/DDBJ databases">
        <title>Genomic Encyclopedia of Type Strains, Phase IV (KMG-IV): sequencing the most valuable type-strain genomes for metagenomic binning, comparative biology and taxonomic classification.</title>
        <authorList>
            <person name="Goeker M."/>
        </authorList>
    </citation>
    <scope>NUCLEOTIDE SEQUENCE [LARGE SCALE GENOMIC DNA]</scope>
    <source>
        <strain evidence="1 2">DSM 11805</strain>
    </source>
</reference>
<dbReference type="RefSeq" id="WP_184243296.1">
    <property type="nucleotide sequence ID" value="NZ_BAAACU010000020.1"/>
</dbReference>
<name>A0A841RJV7_9BACI</name>
<dbReference type="InterPro" id="IPR029063">
    <property type="entry name" value="SAM-dependent_MTases_sf"/>
</dbReference>
<dbReference type="PANTHER" id="PTHR35276">
    <property type="entry name" value="S-ADENOSYL-L-METHIONINE-DEPENDENT METHYLTRANSFERASES SUPERFAMILY PROTEIN"/>
    <property type="match status" value="1"/>
</dbReference>
<evidence type="ECO:0000313" key="2">
    <source>
        <dbReference type="Proteomes" id="UP000572212"/>
    </source>
</evidence>
<protein>
    <submittedName>
        <fullName evidence="1">16S rRNA C1402 N4-methylase RsmH</fullName>
    </submittedName>
</protein>